<dbReference type="Proteomes" id="UP001215231">
    <property type="component" value="Chromosome"/>
</dbReference>
<evidence type="ECO:0000313" key="2">
    <source>
        <dbReference type="Proteomes" id="UP001215231"/>
    </source>
</evidence>
<reference evidence="1 2" key="1">
    <citation type="journal article" date="2022" name="Mar. Drugs">
        <title>Bioassay-Guided Fractionation Leads to the Detection of Cholic Acid Generated by the Rare Thalassomonas sp.</title>
        <authorList>
            <person name="Pheiffer F."/>
            <person name="Schneider Y.K."/>
            <person name="Hansen E.H."/>
            <person name="Andersen J.H."/>
            <person name="Isaksson J."/>
            <person name="Busche T."/>
            <person name="R C."/>
            <person name="Kalinowski J."/>
            <person name="Zyl L.V."/>
            <person name="Trindade M."/>
        </authorList>
    </citation>
    <scope>NUCLEOTIDE SEQUENCE [LARGE SCALE GENOMIC DNA]</scope>
    <source>
        <strain evidence="1 2">A5K-61T</strain>
    </source>
</reference>
<keyword evidence="2" id="KW-1185">Reference proteome</keyword>
<evidence type="ECO:0000313" key="1">
    <source>
        <dbReference type="EMBL" id="WDE09893.1"/>
    </source>
</evidence>
<sequence>MLKISGKIAIGMILCLFSREQLRAKATLRTFTWDDDAYDFYANRDLIKQQGIPVSLNDTVSGNIVATLTKRALPGAK</sequence>
<organism evidence="1 2">
    <name type="scientific">Thalassomonas haliotis</name>
    <dbReference type="NCBI Taxonomy" id="485448"/>
    <lineage>
        <taxon>Bacteria</taxon>
        <taxon>Pseudomonadati</taxon>
        <taxon>Pseudomonadota</taxon>
        <taxon>Gammaproteobacteria</taxon>
        <taxon>Alteromonadales</taxon>
        <taxon>Colwelliaceae</taxon>
        <taxon>Thalassomonas</taxon>
    </lineage>
</organism>
<dbReference type="EMBL" id="CP059693">
    <property type="protein sequence ID" value="WDE09893.1"/>
    <property type="molecule type" value="Genomic_DNA"/>
</dbReference>
<dbReference type="RefSeq" id="WP_274049897.1">
    <property type="nucleotide sequence ID" value="NZ_CP059693.1"/>
</dbReference>
<name>A0ABY7VAH1_9GAMM</name>
<gene>
    <name evidence="1" type="ORF">H3N35_16410</name>
</gene>
<protein>
    <submittedName>
        <fullName evidence="1">Uncharacterized protein</fullName>
    </submittedName>
</protein>
<proteinExistence type="predicted"/>
<accession>A0ABY7VAH1</accession>